<dbReference type="AlphaFoldDB" id="A0A2A7AMH7"/>
<keyword evidence="2" id="KW-0812">Transmembrane</keyword>
<dbReference type="EMBL" id="NMTY01000031">
    <property type="protein sequence ID" value="PDX80350.1"/>
    <property type="molecule type" value="Genomic_DNA"/>
</dbReference>
<evidence type="ECO:0000256" key="2">
    <source>
        <dbReference type="SAM" id="Phobius"/>
    </source>
</evidence>
<dbReference type="RefSeq" id="WP_097840109.1">
    <property type="nucleotide sequence ID" value="NZ_NMTY01000031.1"/>
</dbReference>
<evidence type="ECO:0000256" key="1">
    <source>
        <dbReference type="SAM" id="MobiDB-lite"/>
    </source>
</evidence>
<feature type="region of interest" description="Disordered" evidence="1">
    <location>
        <begin position="1"/>
        <end position="27"/>
    </location>
</feature>
<comment type="caution">
    <text evidence="3">The sequence shown here is derived from an EMBL/GenBank/DDBJ whole genome shotgun (WGS) entry which is preliminary data.</text>
</comment>
<keyword evidence="2" id="KW-1133">Transmembrane helix</keyword>
<feature type="transmembrane region" description="Helical" evidence="2">
    <location>
        <begin position="61"/>
        <end position="82"/>
    </location>
</feature>
<gene>
    <name evidence="3" type="ORF">CGS58_12735</name>
</gene>
<feature type="transmembrane region" description="Helical" evidence="2">
    <location>
        <begin position="32"/>
        <end position="54"/>
    </location>
</feature>
<protein>
    <submittedName>
        <fullName evidence="3">Uncharacterized protein</fullName>
    </submittedName>
</protein>
<organism evidence="3 4">
    <name type="scientific">Faecalibacterium prausnitzii</name>
    <dbReference type="NCBI Taxonomy" id="853"/>
    <lineage>
        <taxon>Bacteria</taxon>
        <taxon>Bacillati</taxon>
        <taxon>Bacillota</taxon>
        <taxon>Clostridia</taxon>
        <taxon>Eubacteriales</taxon>
        <taxon>Oscillospiraceae</taxon>
        <taxon>Faecalibacterium</taxon>
    </lineage>
</organism>
<keyword evidence="2" id="KW-0472">Membrane</keyword>
<dbReference type="Proteomes" id="UP000220005">
    <property type="component" value="Unassembled WGS sequence"/>
</dbReference>
<evidence type="ECO:0000313" key="4">
    <source>
        <dbReference type="Proteomes" id="UP000220005"/>
    </source>
</evidence>
<proteinExistence type="predicted"/>
<name>A0A2A7AMH7_9FIRM</name>
<reference evidence="3 4" key="1">
    <citation type="journal article" date="2017" name="Front. Microbiol.">
        <title>New Insights into the Diversity of the Genus Faecalibacterium.</title>
        <authorList>
            <person name="Benevides L."/>
            <person name="Burman S."/>
            <person name="Martin R."/>
            <person name="Robert V."/>
            <person name="Thomas M."/>
            <person name="Miquel S."/>
            <person name="Chain F."/>
            <person name="Sokol H."/>
            <person name="Bermudez-Humaran L.G."/>
            <person name="Morrison M."/>
            <person name="Langella P."/>
            <person name="Azevedo V.A."/>
            <person name="Chatel J.M."/>
            <person name="Soares S."/>
        </authorList>
    </citation>
    <scope>NUCLEOTIDE SEQUENCE [LARGE SCALE GENOMIC DNA]</scope>
    <source>
        <strain evidence="3 4">CNCM I 4575</strain>
    </source>
</reference>
<accession>A0A2A7AMH7</accession>
<feature type="compositionally biased region" description="Low complexity" evidence="1">
    <location>
        <begin position="11"/>
        <end position="24"/>
    </location>
</feature>
<feature type="compositionally biased region" description="Basic and acidic residues" evidence="1">
    <location>
        <begin position="1"/>
        <end position="10"/>
    </location>
</feature>
<sequence>MEPNKTERTAEAAAPETPQTPQTPKSLPVRRVGSLTLGVCLIAAGAFFLCYYFLPHFNWELALKIAPAAGLCLLGGEVLYFAAKPGKWKYDFLSVFFCLCLMAVCLCMSALPMVLDRIDPANEARVAKIATDYENTLYAAIRDEAPDIPLKDLRAGLYDYYGSAETATAAASDLNSGLGVLRVNIELFGPYEQKAAFAMDCRKITDIIRQQTAQPTGVTFFYDGIEVADSEELHTGSMKQECSYTLNLDSKAQLDWTADQMTKQTEASSLLDEENTAAEREAED</sequence>
<evidence type="ECO:0000313" key="3">
    <source>
        <dbReference type="EMBL" id="PDX80350.1"/>
    </source>
</evidence>
<feature type="transmembrane region" description="Helical" evidence="2">
    <location>
        <begin position="94"/>
        <end position="115"/>
    </location>
</feature>
<feature type="region of interest" description="Disordered" evidence="1">
    <location>
        <begin position="264"/>
        <end position="284"/>
    </location>
</feature>